<dbReference type="GO" id="GO:0005737">
    <property type="term" value="C:cytoplasm"/>
    <property type="evidence" value="ECO:0000318"/>
    <property type="project" value="GO_Central"/>
</dbReference>
<dbReference type="STRING" id="3218.A0A2K1KNV6"/>
<dbReference type="EnsemblPlants" id="Pp3c4_17380V3.7">
    <property type="protein sequence ID" value="Pp3c4_17380V3.7"/>
    <property type="gene ID" value="Pp3c4_17380"/>
</dbReference>
<dbReference type="Gramene" id="Pp3c4_17380V3.7">
    <property type="protein sequence ID" value="Pp3c4_17380V3.7"/>
    <property type="gene ID" value="Pp3c4_17380"/>
</dbReference>
<dbReference type="EnsemblPlants" id="Pp3c4_17380V3.2">
    <property type="protein sequence ID" value="Pp3c4_17380V3.2"/>
    <property type="gene ID" value="Pp3c4_17380"/>
</dbReference>
<dbReference type="EMBL" id="ABEU02000004">
    <property type="protein sequence ID" value="PNR55465.1"/>
    <property type="molecule type" value="Genomic_DNA"/>
</dbReference>
<dbReference type="Gramene" id="Pp3c4_17380V3.3">
    <property type="protein sequence ID" value="Pp3c4_17380V3.3"/>
    <property type="gene ID" value="Pp3c4_17380"/>
</dbReference>
<dbReference type="InterPro" id="IPR036412">
    <property type="entry name" value="HAD-like_sf"/>
</dbReference>
<evidence type="ECO:0000313" key="1">
    <source>
        <dbReference type="EMBL" id="PNR55465.1"/>
    </source>
</evidence>
<dbReference type="Gramene" id="Pp3c4_17380V3.2">
    <property type="protein sequence ID" value="Pp3c4_17380V3.2"/>
    <property type="gene ID" value="Pp3c4_17380"/>
</dbReference>
<dbReference type="NCBIfam" id="TIGR01668">
    <property type="entry name" value="YqeG_hyp_ppase"/>
    <property type="match status" value="1"/>
</dbReference>
<dbReference type="InterPro" id="IPR027706">
    <property type="entry name" value="PGP_Pase"/>
</dbReference>
<dbReference type="Gramene" id="Pp3c4_17380V3.5">
    <property type="protein sequence ID" value="Pp3c4_17380V3.5"/>
    <property type="gene ID" value="Pp3c4_17380"/>
</dbReference>
<reference evidence="2" key="3">
    <citation type="submission" date="2020-12" db="UniProtKB">
        <authorList>
            <consortium name="EnsemblPlants"/>
        </authorList>
    </citation>
    <scope>IDENTIFICATION</scope>
</reference>
<dbReference type="SUPFAM" id="SSF56784">
    <property type="entry name" value="HAD-like"/>
    <property type="match status" value="1"/>
</dbReference>
<dbReference type="GO" id="GO:0008962">
    <property type="term" value="F:phosphatidylglycerophosphatase activity"/>
    <property type="evidence" value="ECO:0007669"/>
    <property type="project" value="InterPro"/>
</dbReference>
<dbReference type="RefSeq" id="XP_024372607.1">
    <property type="nucleotide sequence ID" value="XM_024516839.2"/>
</dbReference>
<accession>A0A2K1KNV6</accession>
<dbReference type="PaxDb" id="3218-PP1S13_181V6.1"/>
<dbReference type="EnsemblPlants" id="Pp3c4_17380V3.1">
    <property type="protein sequence ID" value="Pp3c4_17380V3.1"/>
    <property type="gene ID" value="Pp3c4_17380"/>
</dbReference>
<dbReference type="Gene3D" id="3.40.50.1000">
    <property type="entry name" value="HAD superfamily/HAD-like"/>
    <property type="match status" value="1"/>
</dbReference>
<organism evidence="1">
    <name type="scientific">Physcomitrium patens</name>
    <name type="common">Spreading-leaved earth moss</name>
    <name type="synonym">Physcomitrella patens</name>
    <dbReference type="NCBI Taxonomy" id="3218"/>
    <lineage>
        <taxon>Eukaryota</taxon>
        <taxon>Viridiplantae</taxon>
        <taxon>Streptophyta</taxon>
        <taxon>Embryophyta</taxon>
        <taxon>Bryophyta</taxon>
        <taxon>Bryophytina</taxon>
        <taxon>Bryopsida</taxon>
        <taxon>Funariidae</taxon>
        <taxon>Funariales</taxon>
        <taxon>Funariaceae</taxon>
        <taxon>Physcomitrium</taxon>
    </lineage>
</organism>
<sequence>MRSSFGTHLLRSSLPSSADSLRILSYSARIPVRDNAPVGLRCWFNKHNWVCRPQLVQLRVGHLSGFRVEARGAVDAVVDASGMDKQSPDSGVAEEANSLESLEVPATIRVSEDMGQLEPQGPDRDVKDGVNVKKSIWSKLGQRVNIAGIQFASRVMLHDQHLAIPHISVPDIRWIDWKALHDHGFEGVVFDKDNTLTAPYAFALWPALSTSLQECQSVFEGRIALLSNSAGLYQFDPDGVEAKALEERLGIPVIRHGTKKPAGTAEDLVKHFGCDPSRIIMVGDRYFTDVVFGNNNGLLTIRPAPLTSIGEPFVVQKVRMLEEAAVGRWRRQNVQPKEHVLFTSAHDFIKGSACW</sequence>
<keyword evidence="3" id="KW-1185">Reference proteome</keyword>
<dbReference type="Pfam" id="PF09419">
    <property type="entry name" value="PGP_phosphatase"/>
    <property type="match status" value="1"/>
</dbReference>
<dbReference type="InterPro" id="IPR006549">
    <property type="entry name" value="HAD-SF_hydro_IIIA"/>
</dbReference>
<dbReference type="EnsemblPlants" id="Pp3c4_17380V3.6">
    <property type="protein sequence ID" value="Pp3c4_17380V3.6"/>
    <property type="gene ID" value="Pp3c4_17380"/>
</dbReference>
<dbReference type="EnsemblPlants" id="Pp3c4_17380V3.3">
    <property type="protein sequence ID" value="Pp3c4_17380V3.3"/>
    <property type="gene ID" value="Pp3c4_17380"/>
</dbReference>
<evidence type="ECO:0000313" key="2">
    <source>
        <dbReference type="EnsemblPlants" id="Pp3c4_17380V3.1"/>
    </source>
</evidence>
<dbReference type="FunCoup" id="A0A2K1KNV6">
    <property type="interactions" value="286"/>
</dbReference>
<reference evidence="1 3" key="2">
    <citation type="journal article" date="2018" name="Plant J.">
        <title>The Physcomitrella patens chromosome-scale assembly reveals moss genome structure and evolution.</title>
        <authorList>
            <person name="Lang D."/>
            <person name="Ullrich K.K."/>
            <person name="Murat F."/>
            <person name="Fuchs J."/>
            <person name="Jenkins J."/>
            <person name="Haas F.B."/>
            <person name="Piednoel M."/>
            <person name="Gundlach H."/>
            <person name="Van Bel M."/>
            <person name="Meyberg R."/>
            <person name="Vives C."/>
            <person name="Morata J."/>
            <person name="Symeonidi A."/>
            <person name="Hiss M."/>
            <person name="Muchero W."/>
            <person name="Kamisugi Y."/>
            <person name="Saleh O."/>
            <person name="Blanc G."/>
            <person name="Decker E.L."/>
            <person name="van Gessel N."/>
            <person name="Grimwood J."/>
            <person name="Hayes R.D."/>
            <person name="Graham S.W."/>
            <person name="Gunter L.E."/>
            <person name="McDaniel S.F."/>
            <person name="Hoernstein S.N.W."/>
            <person name="Larsson A."/>
            <person name="Li F.W."/>
            <person name="Perroud P.F."/>
            <person name="Phillips J."/>
            <person name="Ranjan P."/>
            <person name="Rokshar D.S."/>
            <person name="Rothfels C.J."/>
            <person name="Schneider L."/>
            <person name="Shu S."/>
            <person name="Stevenson D.W."/>
            <person name="Thummler F."/>
            <person name="Tillich M."/>
            <person name="Villarreal Aguilar J.C."/>
            <person name="Widiez T."/>
            <person name="Wong G.K."/>
            <person name="Wymore A."/>
            <person name="Zhang Y."/>
            <person name="Zimmer A.D."/>
            <person name="Quatrano R.S."/>
            <person name="Mayer K.F.X."/>
            <person name="Goodstein D."/>
            <person name="Casacuberta J.M."/>
            <person name="Vandepoele K."/>
            <person name="Reski R."/>
            <person name="Cuming A.C."/>
            <person name="Tuskan G.A."/>
            <person name="Maumus F."/>
            <person name="Salse J."/>
            <person name="Schmutz J."/>
            <person name="Rensing S.A."/>
        </authorList>
    </citation>
    <scope>NUCLEOTIDE SEQUENCE [LARGE SCALE GENOMIC DNA]</scope>
    <source>
        <strain evidence="2 3">cv. Gransden 2004</strain>
    </source>
</reference>
<dbReference type="PANTHER" id="PTHR19288:SF25">
    <property type="entry name" value="PHOSPHATIDYLGLYCEROPHOSPHATASE GEP4, MITOCHONDRIAL"/>
    <property type="match status" value="1"/>
</dbReference>
<dbReference type="Gramene" id="Pp3c4_17380V3.6">
    <property type="protein sequence ID" value="Pp3c4_17380V3.6"/>
    <property type="gene ID" value="Pp3c4_17380"/>
</dbReference>
<dbReference type="GO" id="GO:0016791">
    <property type="term" value="F:phosphatase activity"/>
    <property type="evidence" value="ECO:0000318"/>
    <property type="project" value="GO_Central"/>
</dbReference>
<dbReference type="EnsemblPlants" id="Pp3c4_17380V3.5">
    <property type="protein sequence ID" value="Pp3c4_17380V3.5"/>
    <property type="gene ID" value="Pp3c4_17380"/>
</dbReference>
<dbReference type="Gramene" id="Pp3c4_17380V3.4">
    <property type="protein sequence ID" value="Pp3c4_17380V3.4"/>
    <property type="gene ID" value="Pp3c4_17380"/>
</dbReference>
<dbReference type="EnsemblPlants" id="Pp3c4_17380V3.4">
    <property type="protein sequence ID" value="Pp3c4_17380V3.4"/>
    <property type="gene ID" value="Pp3c4_17380"/>
</dbReference>
<dbReference type="OrthoDB" id="198652at2759"/>
<dbReference type="NCBIfam" id="TIGR01662">
    <property type="entry name" value="HAD-SF-IIIA"/>
    <property type="match status" value="1"/>
</dbReference>
<gene>
    <name evidence="2" type="primary">LOC112280904</name>
    <name evidence="1" type="ORF">PHYPA_006362</name>
</gene>
<name>A0A2K1KNV6_PHYPA</name>
<reference evidence="1 3" key="1">
    <citation type="journal article" date="2008" name="Science">
        <title>The Physcomitrella genome reveals evolutionary insights into the conquest of land by plants.</title>
        <authorList>
            <person name="Rensing S."/>
            <person name="Lang D."/>
            <person name="Zimmer A."/>
            <person name="Terry A."/>
            <person name="Salamov A."/>
            <person name="Shapiro H."/>
            <person name="Nishiyama T."/>
            <person name="Perroud P.-F."/>
            <person name="Lindquist E."/>
            <person name="Kamisugi Y."/>
            <person name="Tanahashi T."/>
            <person name="Sakakibara K."/>
            <person name="Fujita T."/>
            <person name="Oishi K."/>
            <person name="Shin-I T."/>
            <person name="Kuroki Y."/>
            <person name="Toyoda A."/>
            <person name="Suzuki Y."/>
            <person name="Hashimoto A."/>
            <person name="Yamaguchi K."/>
            <person name="Sugano A."/>
            <person name="Kohara Y."/>
            <person name="Fujiyama A."/>
            <person name="Anterola A."/>
            <person name="Aoki S."/>
            <person name="Ashton N."/>
            <person name="Barbazuk W.B."/>
            <person name="Barker E."/>
            <person name="Bennetzen J."/>
            <person name="Bezanilla M."/>
            <person name="Blankenship R."/>
            <person name="Cho S.H."/>
            <person name="Dutcher S."/>
            <person name="Estelle M."/>
            <person name="Fawcett J.A."/>
            <person name="Gundlach H."/>
            <person name="Hanada K."/>
            <person name="Heyl A."/>
            <person name="Hicks K.A."/>
            <person name="Hugh J."/>
            <person name="Lohr M."/>
            <person name="Mayer K."/>
            <person name="Melkozernov A."/>
            <person name="Murata T."/>
            <person name="Nelson D."/>
            <person name="Pils B."/>
            <person name="Prigge M."/>
            <person name="Reiss B."/>
            <person name="Renner T."/>
            <person name="Rombauts S."/>
            <person name="Rushton P."/>
            <person name="Sanderfoot A."/>
            <person name="Schween G."/>
            <person name="Shiu S.-H."/>
            <person name="Stueber K."/>
            <person name="Theodoulou F.L."/>
            <person name="Tu H."/>
            <person name="Van de Peer Y."/>
            <person name="Verrier P.J."/>
            <person name="Waters E."/>
            <person name="Wood A."/>
            <person name="Yang L."/>
            <person name="Cove D."/>
            <person name="Cuming A."/>
            <person name="Hasebe M."/>
            <person name="Lucas S."/>
            <person name="Mishler D.B."/>
            <person name="Reski R."/>
            <person name="Grigoriev I."/>
            <person name="Quatrano R.S."/>
            <person name="Boore J.L."/>
        </authorList>
    </citation>
    <scope>NUCLEOTIDE SEQUENCE [LARGE SCALE GENOMIC DNA]</scope>
    <source>
        <strain evidence="2 3">cv. Gransden 2004</strain>
    </source>
</reference>
<dbReference type="InterPro" id="IPR010021">
    <property type="entry name" value="PGPP1/Gep4"/>
</dbReference>
<dbReference type="AlphaFoldDB" id="A0A2K1KNV6"/>
<dbReference type="OMA" id="WIDWKAL"/>
<dbReference type="PANTHER" id="PTHR19288">
    <property type="entry name" value="4-NITROPHENYLPHOSPHATASE-RELATED"/>
    <property type="match status" value="1"/>
</dbReference>
<dbReference type="Gramene" id="Pp3c4_17380V3.1">
    <property type="protein sequence ID" value="Pp3c4_17380V3.1"/>
    <property type="gene ID" value="Pp3c4_17380"/>
</dbReference>
<protein>
    <recommendedName>
        <fullName evidence="4">Phosphatidylglycerophosphatase</fullName>
    </recommendedName>
</protein>
<dbReference type="Proteomes" id="UP000006727">
    <property type="component" value="Chromosome 4"/>
</dbReference>
<evidence type="ECO:0000313" key="3">
    <source>
        <dbReference type="Proteomes" id="UP000006727"/>
    </source>
</evidence>
<dbReference type="GeneID" id="112280904"/>
<evidence type="ECO:0008006" key="4">
    <source>
        <dbReference type="Google" id="ProtNLM"/>
    </source>
</evidence>
<dbReference type="InterPro" id="IPR023214">
    <property type="entry name" value="HAD_sf"/>
</dbReference>
<proteinExistence type="predicted"/>
<dbReference type="KEGG" id="ppp:112280904"/>